<feature type="region of interest" description="Disordered" evidence="1">
    <location>
        <begin position="1"/>
        <end position="184"/>
    </location>
</feature>
<evidence type="ECO:0000313" key="2">
    <source>
        <dbReference type="EMBL" id="OIW34728.1"/>
    </source>
</evidence>
<dbReference type="GO" id="GO:0003677">
    <property type="term" value="F:DNA binding"/>
    <property type="evidence" value="ECO:0007669"/>
    <property type="project" value="InterPro"/>
</dbReference>
<feature type="compositionally biased region" description="Gly residues" evidence="1">
    <location>
        <begin position="1081"/>
        <end position="1092"/>
    </location>
</feature>
<feature type="compositionally biased region" description="Low complexity" evidence="1">
    <location>
        <begin position="368"/>
        <end position="389"/>
    </location>
</feature>
<feature type="compositionally biased region" description="Low complexity" evidence="1">
    <location>
        <begin position="527"/>
        <end position="584"/>
    </location>
</feature>
<feature type="compositionally biased region" description="Low complexity" evidence="1">
    <location>
        <begin position="781"/>
        <end position="815"/>
    </location>
</feature>
<accession>A0A1J7JXC5</accession>
<feature type="compositionally biased region" description="Acidic residues" evidence="1">
    <location>
        <begin position="352"/>
        <end position="363"/>
    </location>
</feature>
<feature type="compositionally biased region" description="Polar residues" evidence="1">
    <location>
        <begin position="763"/>
        <end position="780"/>
    </location>
</feature>
<protein>
    <submittedName>
        <fullName evidence="2">Uncharacterized protein</fullName>
    </submittedName>
</protein>
<feature type="compositionally biased region" description="Polar residues" evidence="1">
    <location>
        <begin position="703"/>
        <end position="713"/>
    </location>
</feature>
<feature type="region of interest" description="Disordered" evidence="1">
    <location>
        <begin position="1036"/>
        <end position="1103"/>
    </location>
</feature>
<organism evidence="2 3">
    <name type="scientific">Coniochaeta ligniaria NRRL 30616</name>
    <dbReference type="NCBI Taxonomy" id="1408157"/>
    <lineage>
        <taxon>Eukaryota</taxon>
        <taxon>Fungi</taxon>
        <taxon>Dikarya</taxon>
        <taxon>Ascomycota</taxon>
        <taxon>Pezizomycotina</taxon>
        <taxon>Sordariomycetes</taxon>
        <taxon>Sordariomycetidae</taxon>
        <taxon>Coniochaetales</taxon>
        <taxon>Coniochaetaceae</taxon>
        <taxon>Coniochaeta</taxon>
    </lineage>
</organism>
<feature type="compositionally biased region" description="Low complexity" evidence="1">
    <location>
        <begin position="666"/>
        <end position="684"/>
    </location>
</feature>
<dbReference type="STRING" id="1408157.A0A1J7JXC5"/>
<dbReference type="InParanoid" id="A0A1J7JXC5"/>
<gene>
    <name evidence="2" type="ORF">CONLIGDRAFT_639071</name>
</gene>
<name>A0A1J7JXC5_9PEZI</name>
<dbReference type="EMBL" id="KV875093">
    <property type="protein sequence ID" value="OIW34728.1"/>
    <property type="molecule type" value="Genomic_DNA"/>
</dbReference>
<feature type="compositionally biased region" description="Polar residues" evidence="1">
    <location>
        <begin position="596"/>
        <end position="645"/>
    </location>
</feature>
<evidence type="ECO:0000256" key="1">
    <source>
        <dbReference type="SAM" id="MobiDB-lite"/>
    </source>
</evidence>
<sequence>MATTAGPKAATQLGASDFAASAAAASTRAPPKVTPVPIPKLGSQPSVPGQVRQPSANPSVAPASSASAVRPNHDAVRPIIQDGRVRSPMPGKLKGKLDKKKGMFGVMLMTGPTTSDIGKRDAEAKRASESTQLAAEQALASREGTTRRRKFVRLPPEPEQPPPSSFPPPPPQPTPPTAPAAPPVGFYGLTDAGIKAEQARLLTVLRSLNPVQVVDQVCTALAFFGGIPGAPPPPNGAFPPSAMANGSGRLFVSWIAEIFPPLPNYGPPMPPVPMPRPAPELVDLTQETTESGARKRGRPKGSKSSRPRKDKGIKKGPVWARPTPAPKVKSGRPVGRPRKERPPDAANPGEESWVDVDQEEEENEHSIAAPEQAPAPDSAPAASEVSPSVRTALPSGSQGLDVELTPRRRGRPKGAKPGLPKVPATGDVGSSSEGSQPPQSSPAQQLPPVPRFAPTSAALTQPEGNPVSFTPVNSASAAQIEAEAAAQPETQSKRKGGKAKGSKSKAIADQSVSTADINIQSTTNDKAAAASGVESASAAPASYGQPPYTQYPSTSTTQPTQTVTLTLPQAPPQAAIANPIAQPPVTTQKRKRKSKNVGQGSISGVNNDTQAIAQQALETTGFTLPNNNETSEAQQGSPRQLSGTHEPSLAQPPAKRQRKSKDTKPNAKSNAKVNANAAVQPPVADTSTISDASRESFGHGFQAATQASAQDSMSLDVDHALSSLQSPHDDTHFDVESPTMENYQAQLQAQLEQESEPEPDPSTVMQQTARQNSVDTRQLMANQLQQQQYQQNRYKQRQQQSQQPQQSALQVSQSSTGHARSPSLQQQVIKSQQEGPRSSQPASRASQNSFTQYRPTNVQYGKPQSYSPQQGTLQTTQSQQYPTATQQQQYNTTQQQYPSGQSQYSGAGQQQSSAQSSYPQQLVSAAGSSSFTATQSPQFATTNNGFSATDGSYRGSGTSVNVNSPFNPLQRSLTASTASNGYRSGSAQNRSPSTFDASSISQAQHERTSSNTSSQSLQNSALQSFAAGSNPTAGWDLFDTSNSAPNQSQNMASYGIGGGAGSSARSTPSGASGFAHSAQSGLGGFDTSGLGTGNDRFYGVGRR</sequence>
<feature type="compositionally biased region" description="Polar residues" evidence="1">
    <location>
        <begin position="816"/>
        <end position="868"/>
    </location>
</feature>
<feature type="region of interest" description="Disordered" evidence="1">
    <location>
        <begin position="977"/>
        <end position="1019"/>
    </location>
</feature>
<feature type="compositionally biased region" description="Low complexity" evidence="1">
    <location>
        <begin position="15"/>
        <end position="29"/>
    </location>
</feature>
<feature type="compositionally biased region" description="Basic residues" evidence="1">
    <location>
        <begin position="493"/>
        <end position="503"/>
    </location>
</feature>
<feature type="compositionally biased region" description="Polar residues" evidence="1">
    <location>
        <begin position="457"/>
        <end position="473"/>
    </location>
</feature>
<reference evidence="2 3" key="1">
    <citation type="submission" date="2016-10" db="EMBL/GenBank/DDBJ databases">
        <title>Draft genome sequence of Coniochaeta ligniaria NRRL30616, a lignocellulolytic fungus for bioabatement of inhibitors in plant biomass hydrolysates.</title>
        <authorList>
            <consortium name="DOE Joint Genome Institute"/>
            <person name="Jimenez D.J."/>
            <person name="Hector R.E."/>
            <person name="Riley R."/>
            <person name="Sun H."/>
            <person name="Grigoriev I.V."/>
            <person name="Van Elsas J.D."/>
            <person name="Nichols N.N."/>
        </authorList>
    </citation>
    <scope>NUCLEOTIDE SEQUENCE [LARGE SCALE GENOMIC DNA]</scope>
    <source>
        <strain evidence="2 3">NRRL 30616</strain>
    </source>
</reference>
<feature type="compositionally biased region" description="Polar residues" evidence="1">
    <location>
        <begin position="1039"/>
        <end position="1051"/>
    </location>
</feature>
<dbReference type="AlphaFoldDB" id="A0A1J7JXC5"/>
<proteinExistence type="predicted"/>
<feature type="compositionally biased region" description="Pro residues" evidence="1">
    <location>
        <begin position="155"/>
        <end position="182"/>
    </location>
</feature>
<dbReference type="Proteomes" id="UP000182658">
    <property type="component" value="Unassembled WGS sequence"/>
</dbReference>
<dbReference type="SMART" id="SM00384">
    <property type="entry name" value="AT_hook"/>
    <property type="match status" value="3"/>
</dbReference>
<dbReference type="OrthoDB" id="5243398at2759"/>
<feature type="compositionally biased region" description="Low complexity" evidence="1">
    <location>
        <begin position="474"/>
        <end position="490"/>
    </location>
</feature>
<keyword evidence="3" id="KW-1185">Reference proteome</keyword>
<feature type="compositionally biased region" description="Low complexity" evidence="1">
    <location>
        <begin position="54"/>
        <end position="70"/>
    </location>
</feature>
<feature type="compositionally biased region" description="Low complexity" evidence="1">
    <location>
        <begin position="430"/>
        <end position="444"/>
    </location>
</feature>
<feature type="compositionally biased region" description="Basic residues" evidence="1">
    <location>
        <begin position="294"/>
        <end position="314"/>
    </location>
</feature>
<feature type="compositionally biased region" description="Low complexity" evidence="1">
    <location>
        <begin position="869"/>
        <end position="921"/>
    </location>
</feature>
<evidence type="ECO:0000313" key="3">
    <source>
        <dbReference type="Proteomes" id="UP000182658"/>
    </source>
</evidence>
<feature type="compositionally biased region" description="Low complexity" evidence="1">
    <location>
        <begin position="1062"/>
        <end position="1073"/>
    </location>
</feature>
<feature type="compositionally biased region" description="Polar residues" evidence="1">
    <location>
        <begin position="510"/>
        <end position="525"/>
    </location>
</feature>
<feature type="compositionally biased region" description="Polar residues" evidence="1">
    <location>
        <begin position="977"/>
        <end position="1003"/>
    </location>
</feature>
<feature type="compositionally biased region" description="Basic and acidic residues" evidence="1">
    <location>
        <begin position="117"/>
        <end position="128"/>
    </location>
</feature>
<feature type="region of interest" description="Disordered" evidence="1">
    <location>
        <begin position="287"/>
        <end position="921"/>
    </location>
</feature>
<feature type="compositionally biased region" description="Low complexity" evidence="1">
    <location>
        <begin position="1009"/>
        <end position="1019"/>
    </location>
</feature>
<dbReference type="InterPro" id="IPR017956">
    <property type="entry name" value="AT_hook_DNA-bd_motif"/>
</dbReference>